<dbReference type="GO" id="GO:0003723">
    <property type="term" value="F:RNA binding"/>
    <property type="evidence" value="ECO:0007669"/>
    <property type="project" value="InterPro"/>
</dbReference>
<evidence type="ECO:0000256" key="3">
    <source>
        <dbReference type="ARBA" id="ARBA00022694"/>
    </source>
</evidence>
<comment type="function">
    <text evidence="5">Responsible for synthesis of pseudouridine from uracil-55 in the psi GC loop of transfer RNAs.</text>
</comment>
<dbReference type="InterPro" id="IPR002501">
    <property type="entry name" value="PsdUridine_synth_N"/>
</dbReference>
<dbReference type="InterPro" id="IPR032819">
    <property type="entry name" value="TruB_C"/>
</dbReference>
<dbReference type="EC" id="5.4.99.25" evidence="5"/>
<dbReference type="InterPro" id="IPR020103">
    <property type="entry name" value="PsdUridine_synth_cat_dom_sf"/>
</dbReference>
<evidence type="ECO:0000256" key="2">
    <source>
        <dbReference type="ARBA" id="ARBA00005642"/>
    </source>
</evidence>
<dbReference type="Gene3D" id="3.30.2350.10">
    <property type="entry name" value="Pseudouridine synthase"/>
    <property type="match status" value="1"/>
</dbReference>
<accession>A0A564ZIS5</accession>
<keyword evidence="3 5" id="KW-0819">tRNA processing</keyword>
<evidence type="ECO:0000313" key="8">
    <source>
        <dbReference type="EMBL" id="VUZ84438.1"/>
    </source>
</evidence>
<dbReference type="FunFam" id="3.30.2350.10:FF:000011">
    <property type="entry name" value="tRNA pseudouridine synthase B"/>
    <property type="match status" value="1"/>
</dbReference>
<proteinExistence type="inferred from homology"/>
<dbReference type="CDD" id="cd02573">
    <property type="entry name" value="PseudoU_synth_EcTruB"/>
    <property type="match status" value="1"/>
</dbReference>
<dbReference type="Gene3D" id="2.30.130.10">
    <property type="entry name" value="PUA domain"/>
    <property type="match status" value="1"/>
</dbReference>
<sequence>MELSGVLNINKPGGMTSHDVVDVVRRLLKMRRVGHTGTLDPRATGVLPLCIGRATRIAQFLTQADKEYLITMRLGITTDTLDADGKVLSQTDHVDVDPARLREVLESFVGEIQQVPPLFSAKKHHGERLYRLARRGETVERQPIAVRIYELTLLEYDSPFVRFSVSCSKGTYARSLCDDVGRILGCGAHLYALTRVRSGRFVVDDALTLERLEQIVAEGRIRDVLIPIGEALGHLPMVRIHPESSRGVVQGGGMAAGTLLSFPVEVEKGDLVRVLGYRRQLLSLAEATVAGREFSAVDPRRIVLKPVRVLAGQ</sequence>
<evidence type="ECO:0000256" key="4">
    <source>
        <dbReference type="ARBA" id="ARBA00023235"/>
    </source>
</evidence>
<keyword evidence="4 5" id="KW-0413">Isomerase</keyword>
<dbReference type="GO" id="GO:0031119">
    <property type="term" value="P:tRNA pseudouridine synthesis"/>
    <property type="evidence" value="ECO:0007669"/>
    <property type="project" value="UniProtKB-UniRule"/>
</dbReference>
<dbReference type="PANTHER" id="PTHR13767">
    <property type="entry name" value="TRNA-PSEUDOURIDINE SYNTHASE"/>
    <property type="match status" value="1"/>
</dbReference>
<dbReference type="InterPro" id="IPR036974">
    <property type="entry name" value="PUA_sf"/>
</dbReference>
<name>A0A564ZIS5_9BACT</name>
<evidence type="ECO:0000259" key="7">
    <source>
        <dbReference type="Pfam" id="PF16198"/>
    </source>
</evidence>
<dbReference type="GO" id="GO:0160148">
    <property type="term" value="F:tRNA pseudouridine(55) synthase activity"/>
    <property type="evidence" value="ECO:0007669"/>
    <property type="project" value="UniProtKB-EC"/>
</dbReference>
<dbReference type="EMBL" id="CABIKM010000012">
    <property type="protein sequence ID" value="VUZ84438.1"/>
    <property type="molecule type" value="Genomic_DNA"/>
</dbReference>
<dbReference type="Pfam" id="PF01509">
    <property type="entry name" value="TruB_N"/>
    <property type="match status" value="1"/>
</dbReference>
<evidence type="ECO:0000256" key="1">
    <source>
        <dbReference type="ARBA" id="ARBA00000385"/>
    </source>
</evidence>
<dbReference type="PANTHER" id="PTHR13767:SF2">
    <property type="entry name" value="PSEUDOURIDYLATE SYNTHASE TRUB1"/>
    <property type="match status" value="1"/>
</dbReference>
<organism evidence="8 9">
    <name type="scientific">Candidatus Methylomirabilis lanthanidiphila</name>
    <dbReference type="NCBI Taxonomy" id="2211376"/>
    <lineage>
        <taxon>Bacteria</taxon>
        <taxon>Candidatus Methylomirabilota</taxon>
        <taxon>Candidatus Methylomirabilia</taxon>
        <taxon>Candidatus Methylomirabilales</taxon>
        <taxon>Candidatus Methylomirabilaceae</taxon>
        <taxon>Candidatus Methylomirabilis</taxon>
    </lineage>
</organism>
<keyword evidence="9" id="KW-1185">Reference proteome</keyword>
<dbReference type="AlphaFoldDB" id="A0A564ZIS5"/>
<feature type="active site" description="Nucleophile" evidence="5">
    <location>
        <position position="40"/>
    </location>
</feature>
<dbReference type="HAMAP" id="MF_01080">
    <property type="entry name" value="TruB_bact"/>
    <property type="match status" value="1"/>
</dbReference>
<gene>
    <name evidence="5" type="primary">truB</name>
    <name evidence="8" type="ORF">MELA_00809</name>
</gene>
<evidence type="ECO:0000259" key="6">
    <source>
        <dbReference type="Pfam" id="PF01509"/>
    </source>
</evidence>
<reference evidence="8 9" key="1">
    <citation type="submission" date="2019-07" db="EMBL/GenBank/DDBJ databases">
        <authorList>
            <person name="Cremers G."/>
        </authorList>
    </citation>
    <scope>NUCLEOTIDE SEQUENCE [LARGE SCALE GENOMIC DNA]</scope>
</reference>
<feature type="domain" description="Pseudouridine synthase II N-terminal" evidence="6">
    <location>
        <begin position="25"/>
        <end position="172"/>
    </location>
</feature>
<dbReference type="SUPFAM" id="SSF55120">
    <property type="entry name" value="Pseudouridine synthase"/>
    <property type="match status" value="1"/>
</dbReference>
<feature type="domain" description="tRNA pseudouridylate synthase B C-terminal" evidence="7">
    <location>
        <begin position="174"/>
        <end position="232"/>
    </location>
</feature>
<dbReference type="GO" id="GO:1990481">
    <property type="term" value="P:mRNA pseudouridine synthesis"/>
    <property type="evidence" value="ECO:0007669"/>
    <property type="project" value="TreeGrafter"/>
</dbReference>
<comment type="catalytic activity">
    <reaction evidence="1 5">
        <text>uridine(55) in tRNA = pseudouridine(55) in tRNA</text>
        <dbReference type="Rhea" id="RHEA:42532"/>
        <dbReference type="Rhea" id="RHEA-COMP:10101"/>
        <dbReference type="Rhea" id="RHEA-COMP:10102"/>
        <dbReference type="ChEBI" id="CHEBI:65314"/>
        <dbReference type="ChEBI" id="CHEBI:65315"/>
        <dbReference type="EC" id="5.4.99.25"/>
    </reaction>
</comment>
<evidence type="ECO:0000313" key="9">
    <source>
        <dbReference type="Proteomes" id="UP000334340"/>
    </source>
</evidence>
<dbReference type="InterPro" id="IPR014780">
    <property type="entry name" value="tRNA_psdUridine_synth_TruB"/>
</dbReference>
<dbReference type="Pfam" id="PF16198">
    <property type="entry name" value="TruB_C_2"/>
    <property type="match status" value="1"/>
</dbReference>
<evidence type="ECO:0000256" key="5">
    <source>
        <dbReference type="HAMAP-Rule" id="MF_01080"/>
    </source>
</evidence>
<comment type="similarity">
    <text evidence="2 5">Belongs to the pseudouridine synthase TruB family. Type 1 subfamily.</text>
</comment>
<dbReference type="NCBIfam" id="TIGR00431">
    <property type="entry name" value="TruB"/>
    <property type="match status" value="1"/>
</dbReference>
<protein>
    <recommendedName>
        <fullName evidence="5">tRNA pseudouridine synthase B</fullName>
        <ecNumber evidence="5">5.4.99.25</ecNumber>
    </recommendedName>
    <alternativeName>
        <fullName evidence="5">tRNA pseudouridine(55) synthase</fullName>
        <shortName evidence="5">Psi55 synthase</shortName>
    </alternativeName>
    <alternativeName>
        <fullName evidence="5">tRNA pseudouridylate synthase</fullName>
    </alternativeName>
    <alternativeName>
        <fullName evidence="5">tRNA-uridine isomerase</fullName>
    </alternativeName>
</protein>
<dbReference type="Proteomes" id="UP000334340">
    <property type="component" value="Unassembled WGS sequence"/>
</dbReference>